<dbReference type="OrthoDB" id="337750at2759"/>
<proteinExistence type="inferred from homology"/>
<evidence type="ECO:0000256" key="2">
    <source>
        <dbReference type="ARBA" id="ARBA00022448"/>
    </source>
</evidence>
<evidence type="ECO:0000256" key="4">
    <source>
        <dbReference type="ARBA" id="ARBA00022824"/>
    </source>
</evidence>
<dbReference type="GO" id="GO:0000139">
    <property type="term" value="C:Golgi membrane"/>
    <property type="evidence" value="ECO:0007669"/>
    <property type="project" value="UniProtKB-SubCell"/>
</dbReference>
<feature type="transmembrane region" description="Helical" evidence="9">
    <location>
        <begin position="231"/>
        <end position="253"/>
    </location>
</feature>
<evidence type="ECO:0000256" key="6">
    <source>
        <dbReference type="ARBA" id="ARBA00022989"/>
    </source>
</evidence>
<protein>
    <recommendedName>
        <fullName evidence="9">Protein YIF1</fullName>
    </recommendedName>
</protein>
<evidence type="ECO:0000256" key="8">
    <source>
        <dbReference type="ARBA" id="ARBA00023136"/>
    </source>
</evidence>
<comment type="function">
    <text evidence="9">Has a role in transport between endoplasmic reticulum and Golgi.</text>
</comment>
<evidence type="ECO:0000256" key="3">
    <source>
        <dbReference type="ARBA" id="ARBA00022692"/>
    </source>
</evidence>
<comment type="subcellular location">
    <subcellularLocation>
        <location evidence="9">Endoplasmic reticulum membrane</location>
        <topology evidence="9">Multi-pass membrane protein</topology>
    </subcellularLocation>
    <subcellularLocation>
        <location evidence="9">Golgi apparatus membrane</location>
        <topology evidence="9">Multi-pass membrane protein</topology>
    </subcellularLocation>
</comment>
<feature type="transmembrane region" description="Helical" evidence="9">
    <location>
        <begin position="206"/>
        <end position="224"/>
    </location>
</feature>
<keyword evidence="4 9" id="KW-0256">Endoplasmic reticulum</keyword>
<feature type="non-terminal residue" evidence="11">
    <location>
        <position position="334"/>
    </location>
</feature>
<name>A0A4S2N762_9PEZI</name>
<dbReference type="GO" id="GO:0006888">
    <property type="term" value="P:endoplasmic reticulum to Golgi vesicle-mediated transport"/>
    <property type="evidence" value="ECO:0007669"/>
    <property type="project" value="UniProtKB-UniRule"/>
</dbReference>
<feature type="transmembrane region" description="Helical" evidence="9">
    <location>
        <begin position="312"/>
        <end position="333"/>
    </location>
</feature>
<keyword evidence="3 9" id="KW-0812">Transmembrane</keyword>
<evidence type="ECO:0000256" key="9">
    <source>
        <dbReference type="RuleBase" id="RU368073"/>
    </source>
</evidence>
<dbReference type="GO" id="GO:0005789">
    <property type="term" value="C:endoplasmic reticulum membrane"/>
    <property type="evidence" value="ECO:0007669"/>
    <property type="project" value="UniProtKB-SubCell"/>
</dbReference>
<dbReference type="Pfam" id="PF03878">
    <property type="entry name" value="YIF1"/>
    <property type="match status" value="1"/>
</dbReference>
<evidence type="ECO:0000256" key="5">
    <source>
        <dbReference type="ARBA" id="ARBA00022927"/>
    </source>
</evidence>
<reference evidence="11 12" key="1">
    <citation type="submission" date="2019-04" db="EMBL/GenBank/DDBJ databases">
        <title>Comparative genomics and transcriptomics to analyze fruiting body development in filamentous ascomycetes.</title>
        <authorList>
            <consortium name="DOE Joint Genome Institute"/>
            <person name="Lutkenhaus R."/>
            <person name="Traeger S."/>
            <person name="Breuer J."/>
            <person name="Kuo A."/>
            <person name="Lipzen A."/>
            <person name="Pangilinan J."/>
            <person name="Dilworth D."/>
            <person name="Sandor L."/>
            <person name="Poggeler S."/>
            <person name="Barry K."/>
            <person name="Grigoriev I.V."/>
            <person name="Nowrousian M."/>
        </authorList>
    </citation>
    <scope>NUCLEOTIDE SEQUENCE [LARGE SCALE GENOMIC DNA]</scope>
    <source>
        <strain evidence="11 12">CBS 389.68</strain>
    </source>
</reference>
<evidence type="ECO:0000313" key="12">
    <source>
        <dbReference type="Proteomes" id="UP000298138"/>
    </source>
</evidence>
<keyword evidence="12" id="KW-1185">Reference proteome</keyword>
<keyword evidence="6 9" id="KW-1133">Transmembrane helix</keyword>
<dbReference type="GO" id="GO:0005793">
    <property type="term" value="C:endoplasmic reticulum-Golgi intermediate compartment"/>
    <property type="evidence" value="ECO:0007669"/>
    <property type="project" value="UniProtKB-UniRule"/>
</dbReference>
<dbReference type="STRING" id="341454.A0A4S2N762"/>
<dbReference type="Proteomes" id="UP000298138">
    <property type="component" value="Unassembled WGS sequence"/>
</dbReference>
<keyword evidence="8 9" id="KW-0472">Membrane</keyword>
<dbReference type="PANTHER" id="PTHR14083:SF0">
    <property type="entry name" value="YIP1D-INTERACTING FACTOR 1, ISOFORM C"/>
    <property type="match status" value="1"/>
</dbReference>
<evidence type="ECO:0000256" key="10">
    <source>
        <dbReference type="SAM" id="MobiDB-lite"/>
    </source>
</evidence>
<keyword evidence="7 9" id="KW-0333">Golgi apparatus</keyword>
<accession>A0A4S2N762</accession>
<dbReference type="FunCoup" id="A0A4S2N762">
    <property type="interactions" value="504"/>
</dbReference>
<evidence type="ECO:0000313" key="11">
    <source>
        <dbReference type="EMBL" id="TGZ85073.1"/>
    </source>
</evidence>
<comment type="similarity">
    <text evidence="1 9">Belongs to the YIF1 family.</text>
</comment>
<feature type="transmembrane region" description="Helical" evidence="9">
    <location>
        <begin position="171"/>
        <end position="194"/>
    </location>
</feature>
<feature type="region of interest" description="Disordered" evidence="10">
    <location>
        <begin position="1"/>
        <end position="33"/>
    </location>
</feature>
<dbReference type="EMBL" id="ML220112">
    <property type="protein sequence ID" value="TGZ85073.1"/>
    <property type="molecule type" value="Genomic_DNA"/>
</dbReference>
<evidence type="ECO:0000256" key="7">
    <source>
        <dbReference type="ARBA" id="ARBA00023034"/>
    </source>
</evidence>
<feature type="non-terminal residue" evidence="11">
    <location>
        <position position="1"/>
    </location>
</feature>
<evidence type="ECO:0000256" key="1">
    <source>
        <dbReference type="ARBA" id="ARBA00009727"/>
    </source>
</evidence>
<dbReference type="AlphaFoldDB" id="A0A4S2N762"/>
<dbReference type="PANTHER" id="PTHR14083">
    <property type="entry name" value="YIP1 INTERACTING FACTOR HOMOLOG YIF1 PROTEIN"/>
    <property type="match status" value="1"/>
</dbReference>
<gene>
    <name evidence="11" type="ORF">EX30DRAFT_299549</name>
</gene>
<dbReference type="GO" id="GO:0030134">
    <property type="term" value="C:COPII-coated ER to Golgi transport vesicle"/>
    <property type="evidence" value="ECO:0007669"/>
    <property type="project" value="TreeGrafter"/>
</dbReference>
<feature type="transmembrane region" description="Helical" evidence="9">
    <location>
        <begin position="259"/>
        <end position="277"/>
    </location>
</feature>
<keyword evidence="5 9" id="KW-0653">Protein transport</keyword>
<organism evidence="11 12">
    <name type="scientific">Ascodesmis nigricans</name>
    <dbReference type="NCBI Taxonomy" id="341454"/>
    <lineage>
        <taxon>Eukaryota</taxon>
        <taxon>Fungi</taxon>
        <taxon>Dikarya</taxon>
        <taxon>Ascomycota</taxon>
        <taxon>Pezizomycotina</taxon>
        <taxon>Pezizomycetes</taxon>
        <taxon>Pezizales</taxon>
        <taxon>Ascodesmidaceae</taxon>
        <taxon>Ascodesmis</taxon>
    </lineage>
</organism>
<dbReference type="InParanoid" id="A0A4S2N762"/>
<keyword evidence="2 9" id="KW-0813">Transport</keyword>
<sequence length="334" mass="36533">TPPIHHPVPQRRVQVPIMKSPPPPPSTSSSPYDNPYISNAYPPGAGGAMGDGAPPNGGYGAFGGFQQAAGMGNFFGDPMTAQMGFNVARAALGGSTEAAEKNISRYLSSIKPFFSVTNLYVLRKLYILLVPWRHHPWSRLSTTRSTSHAESTQISTVYLPPREDLNSPDMYIPVMSFVTYILLSALIYGVSGIFHPELLGYTATSAMGAVMFELLGLKLGCYLLNIGNSQLLDLIAYSGYKFVGCTVSILVTSMMGKGWVSRGVFTYVFLANAFFLLRSLKYVLLPDQDGAHDSAANVYSTGPRQQRKRRTWFLFAYSYVVQLFFMLILTSGIG</sequence>
<dbReference type="GO" id="GO:0015031">
    <property type="term" value="P:protein transport"/>
    <property type="evidence" value="ECO:0007669"/>
    <property type="project" value="UniProtKB-KW"/>
</dbReference>
<dbReference type="InterPro" id="IPR005578">
    <property type="entry name" value="Yif1_fam"/>
</dbReference>